<dbReference type="GO" id="GO:0033194">
    <property type="term" value="P:response to hydroperoxide"/>
    <property type="evidence" value="ECO:0007669"/>
    <property type="project" value="TreeGrafter"/>
</dbReference>
<organism evidence="1 2">
    <name type="scientific">Lysinibacter cavernae</name>
    <dbReference type="NCBI Taxonomy" id="1640652"/>
    <lineage>
        <taxon>Bacteria</taxon>
        <taxon>Bacillati</taxon>
        <taxon>Actinomycetota</taxon>
        <taxon>Actinomycetes</taxon>
        <taxon>Micrococcales</taxon>
        <taxon>Microbacteriaceae</taxon>
        <taxon>Lysinibacter</taxon>
    </lineage>
</organism>
<reference evidence="1 2" key="1">
    <citation type="submission" date="2020-02" db="EMBL/GenBank/DDBJ databases">
        <title>Sequencing the genomes of 1000 actinobacteria strains.</title>
        <authorList>
            <person name="Klenk H.-P."/>
        </authorList>
    </citation>
    <scope>NUCLEOTIDE SEQUENCE [LARGE SCALE GENOMIC DNA]</scope>
    <source>
        <strain evidence="1 2">DSM 27960</strain>
    </source>
</reference>
<evidence type="ECO:0000313" key="2">
    <source>
        <dbReference type="Proteomes" id="UP000541033"/>
    </source>
</evidence>
<keyword evidence="2" id="KW-1185">Reference proteome</keyword>
<dbReference type="Pfam" id="PF03883">
    <property type="entry name" value="H2O2_YaaD"/>
    <property type="match status" value="1"/>
</dbReference>
<dbReference type="PANTHER" id="PTHR30283:SF4">
    <property type="entry name" value="PEROXIDE STRESS RESISTANCE PROTEIN YAAA"/>
    <property type="match status" value="1"/>
</dbReference>
<dbReference type="InterPro" id="IPR005583">
    <property type="entry name" value="YaaA"/>
</dbReference>
<dbReference type="EMBL" id="JAAMOX010000004">
    <property type="protein sequence ID" value="NIH55315.1"/>
    <property type="molecule type" value="Genomic_DNA"/>
</dbReference>
<comment type="caution">
    <text evidence="1">The sequence shown here is derived from an EMBL/GenBank/DDBJ whole genome shotgun (WGS) entry which is preliminary data.</text>
</comment>
<evidence type="ECO:0000313" key="1">
    <source>
        <dbReference type="EMBL" id="NIH55315.1"/>
    </source>
</evidence>
<dbReference type="GO" id="GO:0005829">
    <property type="term" value="C:cytosol"/>
    <property type="evidence" value="ECO:0007669"/>
    <property type="project" value="TreeGrafter"/>
</dbReference>
<dbReference type="Proteomes" id="UP000541033">
    <property type="component" value="Unassembled WGS sequence"/>
</dbReference>
<evidence type="ECO:0008006" key="3">
    <source>
        <dbReference type="Google" id="ProtNLM"/>
    </source>
</evidence>
<protein>
    <recommendedName>
        <fullName evidence="3">Peroxide stress protein YaaA</fullName>
    </recommendedName>
</protein>
<dbReference type="AlphaFoldDB" id="A0A7X5TUH7"/>
<dbReference type="PANTHER" id="PTHR30283">
    <property type="entry name" value="PEROXIDE STRESS RESPONSE PROTEIN YAAA"/>
    <property type="match status" value="1"/>
</dbReference>
<name>A0A7X5TUH7_9MICO</name>
<proteinExistence type="predicted"/>
<accession>A0A7X5TUH7</accession>
<sequence>MKILLPPSETKVSGGEAGPLQLSGLASLSLSPEDSALLLKRRESLVEVVVSLAADVDESQRVLKLGPKQLGEIDRNRELRTAPTLPAIARYTGVLYDAIGVASLDAAALAYLHHHVIIQSALFGPIMAGDHIPAYRLSYNSAVLGRGNTLRAFWSQLPETMFGNGHELVIDLRSKGYRELAPVPFSDRFLSVDVLTRERDGSLRALNHFNKKGKGELVRSLAREGVEFSTAHELLEGLLSTGHEVALADEHTLQLVVPGL</sequence>
<gene>
    <name evidence="1" type="ORF">FHX76_003236</name>
</gene>
<dbReference type="RefSeq" id="WP_167152401.1">
    <property type="nucleotide sequence ID" value="NZ_JAAMOX010000004.1"/>
</dbReference>